<protein>
    <submittedName>
        <fullName evidence="1">Uncharacterized protein</fullName>
    </submittedName>
</protein>
<proteinExistence type="predicted"/>
<accession>A0A2I7QWG3</accession>
<name>A0A2I7QWG3_9VIRU</name>
<keyword evidence="2" id="KW-1185">Reference proteome</keyword>
<dbReference type="Proteomes" id="UP000273035">
    <property type="component" value="Segment"/>
</dbReference>
<reference evidence="1 2" key="1">
    <citation type="submission" date="2017-11" db="EMBL/GenBank/DDBJ databases">
        <title>A major lineage of nontailed dsDNA viruses as unrecognized killers of marine bacteria.</title>
        <authorList>
            <person name="Kauffman K.M."/>
            <person name="Hussain F.A."/>
            <person name="Yang J."/>
            <person name="Arevalo P."/>
            <person name="Brown J.M."/>
            <person name="Chang W.K."/>
            <person name="VanInsberghe D."/>
            <person name="Elsherbini J."/>
            <person name="Cutler M.B."/>
            <person name="Kelly L."/>
            <person name="Polz M.F."/>
        </authorList>
    </citation>
    <scope>NUCLEOTIDE SEQUENCE [LARGE SCALE GENOMIC DNA]</scope>
</reference>
<gene>
    <name evidence="1" type="ORF">NVP1080O_18</name>
</gene>
<dbReference type="EMBL" id="MG592455">
    <property type="protein sequence ID" value="AUR85734.1"/>
    <property type="molecule type" value="Genomic_DNA"/>
</dbReference>
<sequence>MFLSAPMINPLKLAQAPDSTKIAAVAIPVKTWTAMSAFCPPNAAAIAITVYRDYSSAPAEVGISIERVSDGYHLWDIQPSDDPNSGEHAALTIVRPVDGWDKYKIYNNAGSAGKYYATLMFENESLYS</sequence>
<evidence type="ECO:0000313" key="2">
    <source>
        <dbReference type="Proteomes" id="UP000273035"/>
    </source>
</evidence>
<evidence type="ECO:0000313" key="1">
    <source>
        <dbReference type="EMBL" id="AUR85734.1"/>
    </source>
</evidence>
<organism evidence="1 2">
    <name type="scientific">Vibrio phage 1.080.O._10N.286.48.A4</name>
    <dbReference type="NCBI Taxonomy" id="1881315"/>
    <lineage>
        <taxon>Viruses</taxon>
        <taxon>Varidnaviria</taxon>
        <taxon>Abadenavirae</taxon>
        <taxon>Produgelaviricota</taxon>
        <taxon>Belvinaviricetes</taxon>
        <taxon>Vinavirales</taxon>
        <taxon>Autolykiviridae</taxon>
        <taxon>Paulavirus</taxon>
        <taxon>Paulavirus viph1080o</taxon>
    </lineage>
</organism>